<dbReference type="InterPro" id="IPR052396">
    <property type="entry name" value="Meiotic_Drive_Suppr_Kinase"/>
</dbReference>
<dbReference type="SUPFAM" id="SSF56112">
    <property type="entry name" value="Protein kinase-like (PK-like)"/>
    <property type="match status" value="1"/>
</dbReference>
<proteinExistence type="predicted"/>
<dbReference type="GO" id="GO:0004672">
    <property type="term" value="F:protein kinase activity"/>
    <property type="evidence" value="ECO:0007669"/>
    <property type="project" value="InterPro"/>
</dbReference>
<evidence type="ECO:0000259" key="2">
    <source>
        <dbReference type="PROSITE" id="PS50011"/>
    </source>
</evidence>
<protein>
    <recommendedName>
        <fullName evidence="2">Protein kinase domain-containing protein</fullName>
    </recommendedName>
</protein>
<organism evidence="3 4">
    <name type="scientific">Roridomyces roridus</name>
    <dbReference type="NCBI Taxonomy" id="1738132"/>
    <lineage>
        <taxon>Eukaryota</taxon>
        <taxon>Fungi</taxon>
        <taxon>Dikarya</taxon>
        <taxon>Basidiomycota</taxon>
        <taxon>Agaricomycotina</taxon>
        <taxon>Agaricomycetes</taxon>
        <taxon>Agaricomycetidae</taxon>
        <taxon>Agaricales</taxon>
        <taxon>Marasmiineae</taxon>
        <taxon>Mycenaceae</taxon>
        <taxon>Roridomyces</taxon>
    </lineage>
</organism>
<dbReference type="PANTHER" id="PTHR37171">
    <property type="entry name" value="SERINE/THREONINE-PROTEIN KINASE YRZF-RELATED"/>
    <property type="match status" value="1"/>
</dbReference>
<dbReference type="GO" id="GO:0005524">
    <property type="term" value="F:ATP binding"/>
    <property type="evidence" value="ECO:0007669"/>
    <property type="project" value="InterPro"/>
</dbReference>
<evidence type="ECO:0000256" key="1">
    <source>
        <dbReference type="SAM" id="MobiDB-lite"/>
    </source>
</evidence>
<sequence>MEVILHVHTGPTISPSNSSHSATTDDSLSSVSTPPTSPLEEPNSNVTKSYPISVPLPAAPPRLEASTVILIGKESTVWSGLLRGKEVILKAYELNKHAQQSLASEAACYERLSPLGLTPRFLGVYRGQVDSVLLVEHGGKSLTNWSELDDDEKYLSLSLMIYVSDKFHRQAFYTLVRAVHNAGVCHNDITPSNVVRGPQGVRLIDFGESHVGHSCEGTCSELRRLEQVLRTVNV</sequence>
<accession>A0AAD7BUM6</accession>
<feature type="compositionally biased region" description="Low complexity" evidence="1">
    <location>
        <begin position="24"/>
        <end position="45"/>
    </location>
</feature>
<evidence type="ECO:0000313" key="4">
    <source>
        <dbReference type="Proteomes" id="UP001221142"/>
    </source>
</evidence>
<evidence type="ECO:0000313" key="3">
    <source>
        <dbReference type="EMBL" id="KAJ7631028.1"/>
    </source>
</evidence>
<feature type="domain" description="Protein kinase" evidence="2">
    <location>
        <begin position="63"/>
        <end position="234"/>
    </location>
</feature>
<comment type="caution">
    <text evidence="3">The sequence shown here is derived from an EMBL/GenBank/DDBJ whole genome shotgun (WGS) entry which is preliminary data.</text>
</comment>
<gene>
    <name evidence="3" type="ORF">FB45DRAFT_554832</name>
</gene>
<reference evidence="3" key="1">
    <citation type="submission" date="2023-03" db="EMBL/GenBank/DDBJ databases">
        <title>Massive genome expansion in bonnet fungi (Mycena s.s.) driven by repeated elements and novel gene families across ecological guilds.</title>
        <authorList>
            <consortium name="Lawrence Berkeley National Laboratory"/>
            <person name="Harder C.B."/>
            <person name="Miyauchi S."/>
            <person name="Viragh M."/>
            <person name="Kuo A."/>
            <person name="Thoen E."/>
            <person name="Andreopoulos B."/>
            <person name="Lu D."/>
            <person name="Skrede I."/>
            <person name="Drula E."/>
            <person name="Henrissat B."/>
            <person name="Morin E."/>
            <person name="Kohler A."/>
            <person name="Barry K."/>
            <person name="LaButti K."/>
            <person name="Morin E."/>
            <person name="Salamov A."/>
            <person name="Lipzen A."/>
            <person name="Mereny Z."/>
            <person name="Hegedus B."/>
            <person name="Baldrian P."/>
            <person name="Stursova M."/>
            <person name="Weitz H."/>
            <person name="Taylor A."/>
            <person name="Grigoriev I.V."/>
            <person name="Nagy L.G."/>
            <person name="Martin F."/>
            <person name="Kauserud H."/>
        </authorList>
    </citation>
    <scope>NUCLEOTIDE SEQUENCE</scope>
    <source>
        <strain evidence="3">9284</strain>
    </source>
</reference>
<dbReference type="EMBL" id="JARKIF010000009">
    <property type="protein sequence ID" value="KAJ7631028.1"/>
    <property type="molecule type" value="Genomic_DNA"/>
</dbReference>
<dbReference type="PANTHER" id="PTHR37171:SF1">
    <property type="entry name" value="SERINE_THREONINE-PROTEIN KINASE YRZF-RELATED"/>
    <property type="match status" value="1"/>
</dbReference>
<keyword evidence="4" id="KW-1185">Reference proteome</keyword>
<name>A0AAD7BUM6_9AGAR</name>
<dbReference type="Proteomes" id="UP001221142">
    <property type="component" value="Unassembled WGS sequence"/>
</dbReference>
<dbReference type="AlphaFoldDB" id="A0AAD7BUM6"/>
<dbReference type="InterPro" id="IPR000719">
    <property type="entry name" value="Prot_kinase_dom"/>
</dbReference>
<feature type="region of interest" description="Disordered" evidence="1">
    <location>
        <begin position="1"/>
        <end position="47"/>
    </location>
</feature>
<dbReference type="Gene3D" id="1.10.510.10">
    <property type="entry name" value="Transferase(Phosphotransferase) domain 1"/>
    <property type="match status" value="1"/>
</dbReference>
<dbReference type="InterPro" id="IPR011009">
    <property type="entry name" value="Kinase-like_dom_sf"/>
</dbReference>
<feature type="compositionally biased region" description="Polar residues" evidence="1">
    <location>
        <begin position="11"/>
        <end position="22"/>
    </location>
</feature>
<dbReference type="PROSITE" id="PS50011">
    <property type="entry name" value="PROTEIN_KINASE_DOM"/>
    <property type="match status" value="1"/>
</dbReference>